<proteinExistence type="predicted"/>
<reference evidence="1" key="1">
    <citation type="submission" date="2024-06" db="EMBL/GenBank/DDBJ databases">
        <title>Biodegradation of dimethachlon by Arthrobacter sp. K5: mechanistic insights and ecological implications.</title>
        <authorList>
            <person name="Hu S."/>
            <person name="Lu P."/>
        </authorList>
    </citation>
    <scope>NUCLEOTIDE SEQUENCE</scope>
    <source>
        <strain evidence="1">K5</strain>
    </source>
</reference>
<evidence type="ECO:0000313" key="1">
    <source>
        <dbReference type="EMBL" id="XCH11008.1"/>
    </source>
</evidence>
<gene>
    <name evidence="1" type="ORF">ABRP34_19735</name>
</gene>
<accession>A0AAU8ENI9</accession>
<dbReference type="RefSeq" id="WP_353711465.1">
    <property type="nucleotide sequence ID" value="NZ_CP159279.1"/>
</dbReference>
<name>A0AAU8ENI9_9MICC</name>
<sequence>MWSRDATVGELRKIHEESKDKRYVSSLDWMASGAFVDRGAA</sequence>
<dbReference type="AlphaFoldDB" id="A0AAU8ENI9"/>
<dbReference type="EMBL" id="CP159279">
    <property type="protein sequence ID" value="XCH11008.1"/>
    <property type="molecule type" value="Genomic_DNA"/>
</dbReference>
<protein>
    <submittedName>
        <fullName evidence="1">Uncharacterized protein</fullName>
    </submittedName>
</protein>
<organism evidence="1">
    <name type="scientific">Arthrobacter sp. K5</name>
    <dbReference type="NCBI Taxonomy" id="2839623"/>
    <lineage>
        <taxon>Bacteria</taxon>
        <taxon>Bacillati</taxon>
        <taxon>Actinomycetota</taxon>
        <taxon>Actinomycetes</taxon>
        <taxon>Micrococcales</taxon>
        <taxon>Micrococcaceae</taxon>
        <taxon>Arthrobacter</taxon>
    </lineage>
</organism>